<keyword evidence="1" id="KW-0812">Transmembrane</keyword>
<accession>A0A812SJJ1</accession>
<dbReference type="EMBL" id="CAJNIZ010024555">
    <property type="protein sequence ID" value="CAE7477869.1"/>
    <property type="molecule type" value="Genomic_DNA"/>
</dbReference>
<feature type="non-terminal residue" evidence="2">
    <location>
        <position position="176"/>
    </location>
</feature>
<comment type="caution">
    <text evidence="2">The sequence shown here is derived from an EMBL/GenBank/DDBJ whole genome shotgun (WGS) entry which is preliminary data.</text>
</comment>
<proteinExistence type="predicted"/>
<dbReference type="AlphaFoldDB" id="A0A812SJJ1"/>
<protein>
    <submittedName>
        <fullName evidence="2">Uncharacterized protein</fullName>
    </submittedName>
</protein>
<organism evidence="2 3">
    <name type="scientific">Symbiodinium pilosum</name>
    <name type="common">Dinoflagellate</name>
    <dbReference type="NCBI Taxonomy" id="2952"/>
    <lineage>
        <taxon>Eukaryota</taxon>
        <taxon>Sar</taxon>
        <taxon>Alveolata</taxon>
        <taxon>Dinophyceae</taxon>
        <taxon>Suessiales</taxon>
        <taxon>Symbiodiniaceae</taxon>
        <taxon>Symbiodinium</taxon>
    </lineage>
</organism>
<feature type="transmembrane region" description="Helical" evidence="1">
    <location>
        <begin position="79"/>
        <end position="100"/>
    </location>
</feature>
<keyword evidence="3" id="KW-1185">Reference proteome</keyword>
<feature type="non-terminal residue" evidence="2">
    <location>
        <position position="1"/>
    </location>
</feature>
<feature type="transmembrane region" description="Helical" evidence="1">
    <location>
        <begin position="153"/>
        <end position="174"/>
    </location>
</feature>
<keyword evidence="1" id="KW-0472">Membrane</keyword>
<evidence type="ECO:0000256" key="1">
    <source>
        <dbReference type="SAM" id="Phobius"/>
    </source>
</evidence>
<gene>
    <name evidence="2" type="ORF">SPIL2461_LOCUS12172</name>
</gene>
<feature type="transmembrane region" description="Helical" evidence="1">
    <location>
        <begin position="120"/>
        <end position="141"/>
    </location>
</feature>
<name>A0A812SJJ1_SYMPI</name>
<evidence type="ECO:0000313" key="3">
    <source>
        <dbReference type="Proteomes" id="UP000649617"/>
    </source>
</evidence>
<dbReference type="Proteomes" id="UP000649617">
    <property type="component" value="Unassembled WGS sequence"/>
</dbReference>
<keyword evidence="1" id="KW-1133">Transmembrane helix</keyword>
<dbReference type="OrthoDB" id="5423599at2759"/>
<evidence type="ECO:0000313" key="2">
    <source>
        <dbReference type="EMBL" id="CAE7477869.1"/>
    </source>
</evidence>
<reference evidence="2" key="1">
    <citation type="submission" date="2021-02" db="EMBL/GenBank/DDBJ databases">
        <authorList>
            <person name="Dougan E. K."/>
            <person name="Rhodes N."/>
            <person name="Thang M."/>
            <person name="Chan C."/>
        </authorList>
    </citation>
    <scope>NUCLEOTIDE SEQUENCE</scope>
</reference>
<sequence length="176" mass="19786">IPSQIRRFRIESATCICCDLQHQHPLSGMPLMCDKDQVLHGMAEESFSGAKMLTGFNAMVRERAPTLERLASITVSQPMLELLSTCVLPSLPRYILLWWLGPTEPLAFWDLQVWSTLLAIRWMSLFLMLVFSLLLLLVLSKAGQVLGSRLPPVLLRIALSSTYLVGLALAWIPLRL</sequence>